<dbReference type="EMBL" id="CADCTL010000024">
    <property type="protein sequence ID" value="CAA9215111.1"/>
    <property type="molecule type" value="Genomic_DNA"/>
</dbReference>
<proteinExistence type="predicted"/>
<evidence type="ECO:0000313" key="2">
    <source>
        <dbReference type="EMBL" id="CAA9215111.1"/>
    </source>
</evidence>
<gene>
    <name evidence="2" type="ORF">AVDCRST_MAG04-334</name>
</gene>
<organism evidence="2">
    <name type="scientific">uncultured Acetobacteraceae bacterium</name>
    <dbReference type="NCBI Taxonomy" id="169975"/>
    <lineage>
        <taxon>Bacteria</taxon>
        <taxon>Pseudomonadati</taxon>
        <taxon>Pseudomonadota</taxon>
        <taxon>Alphaproteobacteria</taxon>
        <taxon>Acetobacterales</taxon>
        <taxon>Acetobacteraceae</taxon>
        <taxon>environmental samples</taxon>
    </lineage>
</organism>
<name>A0A6J4H8C0_9PROT</name>
<accession>A0A6J4H8C0</accession>
<evidence type="ECO:0000256" key="1">
    <source>
        <dbReference type="SAM" id="MobiDB-lite"/>
    </source>
</evidence>
<sequence length="79" mass="9178">MGEPVRRPDPLRPSGGNICRGRHPVNRRLYQLRSRDECFVSRLKNNRGEATRYDQTAPSFLGFVLLGCIRLWIRFVYAA</sequence>
<reference evidence="2" key="1">
    <citation type="submission" date="2020-02" db="EMBL/GenBank/DDBJ databases">
        <authorList>
            <person name="Meier V. D."/>
        </authorList>
    </citation>
    <scope>NUCLEOTIDE SEQUENCE</scope>
    <source>
        <strain evidence="2">AVDCRST_MAG04</strain>
    </source>
</reference>
<feature type="region of interest" description="Disordered" evidence="1">
    <location>
        <begin position="1"/>
        <end position="22"/>
    </location>
</feature>
<protein>
    <submittedName>
        <fullName evidence="2">Mobile element protein</fullName>
    </submittedName>
</protein>
<feature type="compositionally biased region" description="Basic and acidic residues" evidence="1">
    <location>
        <begin position="1"/>
        <end position="10"/>
    </location>
</feature>
<dbReference type="AlphaFoldDB" id="A0A6J4H8C0"/>